<protein>
    <submittedName>
        <fullName evidence="2">Uncharacterized protein</fullName>
    </submittedName>
</protein>
<dbReference type="Proteomes" id="UP001500353">
    <property type="component" value="Unassembled WGS sequence"/>
</dbReference>
<feature type="chain" id="PRO_5045084472" evidence="1">
    <location>
        <begin position="22"/>
        <end position="132"/>
    </location>
</feature>
<comment type="caution">
    <text evidence="2">The sequence shown here is derived from an EMBL/GenBank/DDBJ whole genome shotgun (WGS) entry which is preliminary data.</text>
</comment>
<accession>A0ABP9MIX9</accession>
<organism evidence="2 3">
    <name type="scientific">Chryseobacterium ginsengisoli</name>
    <dbReference type="NCBI Taxonomy" id="363853"/>
    <lineage>
        <taxon>Bacteria</taxon>
        <taxon>Pseudomonadati</taxon>
        <taxon>Bacteroidota</taxon>
        <taxon>Flavobacteriia</taxon>
        <taxon>Flavobacteriales</taxon>
        <taxon>Weeksellaceae</taxon>
        <taxon>Chryseobacterium group</taxon>
        <taxon>Chryseobacterium</taxon>
    </lineage>
</organism>
<sequence length="132" mass="15338">MKTIIKILIILTIFPFSKVNAQVSDTLAYVKNFETNKANYIGQPFSKLLNEMNLLQPKSLCTNQPRYSLIKFSNAADEFNIGTVNMIITWETPLPATETEYYENKNHFYFTNDERSYYGNKIIKNISIYVTN</sequence>
<reference evidence="3" key="1">
    <citation type="journal article" date="2019" name="Int. J. Syst. Evol. Microbiol.">
        <title>The Global Catalogue of Microorganisms (GCM) 10K type strain sequencing project: providing services to taxonomists for standard genome sequencing and annotation.</title>
        <authorList>
            <consortium name="The Broad Institute Genomics Platform"/>
            <consortium name="The Broad Institute Genome Sequencing Center for Infectious Disease"/>
            <person name="Wu L."/>
            <person name="Ma J."/>
        </authorList>
    </citation>
    <scope>NUCLEOTIDE SEQUENCE [LARGE SCALE GENOMIC DNA]</scope>
    <source>
        <strain evidence="3">JCM 18019</strain>
    </source>
</reference>
<keyword evidence="3" id="KW-1185">Reference proteome</keyword>
<evidence type="ECO:0000313" key="2">
    <source>
        <dbReference type="EMBL" id="GAA5096026.1"/>
    </source>
</evidence>
<name>A0ABP9MIX9_9FLAO</name>
<feature type="signal peptide" evidence="1">
    <location>
        <begin position="1"/>
        <end position="21"/>
    </location>
</feature>
<gene>
    <name evidence="2" type="ORF">GCM10023210_29390</name>
</gene>
<proteinExistence type="predicted"/>
<keyword evidence="1" id="KW-0732">Signal</keyword>
<dbReference type="RefSeq" id="WP_345205535.1">
    <property type="nucleotide sequence ID" value="NZ_BAABHX010000004.1"/>
</dbReference>
<dbReference type="EMBL" id="BAABHX010000004">
    <property type="protein sequence ID" value="GAA5096026.1"/>
    <property type="molecule type" value="Genomic_DNA"/>
</dbReference>
<evidence type="ECO:0000256" key="1">
    <source>
        <dbReference type="SAM" id="SignalP"/>
    </source>
</evidence>
<evidence type="ECO:0000313" key="3">
    <source>
        <dbReference type="Proteomes" id="UP001500353"/>
    </source>
</evidence>